<dbReference type="InterPro" id="IPR024983">
    <property type="entry name" value="CHAT_dom"/>
</dbReference>
<dbReference type="Proteomes" id="UP000697710">
    <property type="component" value="Unassembled WGS sequence"/>
</dbReference>
<feature type="domain" description="CHAT" evidence="2">
    <location>
        <begin position="439"/>
        <end position="610"/>
    </location>
</feature>
<dbReference type="Pfam" id="PF12770">
    <property type="entry name" value="CHAT"/>
    <property type="match status" value="1"/>
</dbReference>
<evidence type="ECO:0000313" key="3">
    <source>
        <dbReference type="EMBL" id="MCA9730042.1"/>
    </source>
</evidence>
<dbReference type="InterPro" id="IPR011990">
    <property type="entry name" value="TPR-like_helical_dom_sf"/>
</dbReference>
<reference evidence="3" key="2">
    <citation type="journal article" date="2021" name="Microbiome">
        <title>Successional dynamics and alternative stable states in a saline activated sludge microbial community over 9 years.</title>
        <authorList>
            <person name="Wang Y."/>
            <person name="Ye J."/>
            <person name="Ju F."/>
            <person name="Liu L."/>
            <person name="Boyd J.A."/>
            <person name="Deng Y."/>
            <person name="Parks D.H."/>
            <person name="Jiang X."/>
            <person name="Yin X."/>
            <person name="Woodcroft B.J."/>
            <person name="Tyson G.W."/>
            <person name="Hugenholtz P."/>
            <person name="Polz M.F."/>
            <person name="Zhang T."/>
        </authorList>
    </citation>
    <scope>NUCLEOTIDE SEQUENCE</scope>
    <source>
        <strain evidence="3">HKST-UBA01</strain>
    </source>
</reference>
<protein>
    <submittedName>
        <fullName evidence="3">CHAT domain-containing protein</fullName>
    </submittedName>
</protein>
<feature type="region of interest" description="Disordered" evidence="1">
    <location>
        <begin position="274"/>
        <end position="297"/>
    </location>
</feature>
<dbReference type="Gene3D" id="1.25.40.10">
    <property type="entry name" value="Tetratricopeptide repeat domain"/>
    <property type="match status" value="1"/>
</dbReference>
<feature type="compositionally biased region" description="Polar residues" evidence="1">
    <location>
        <begin position="283"/>
        <end position="297"/>
    </location>
</feature>
<evidence type="ECO:0000313" key="4">
    <source>
        <dbReference type="Proteomes" id="UP000697710"/>
    </source>
</evidence>
<feature type="non-terminal residue" evidence="3">
    <location>
        <position position="1"/>
    </location>
</feature>
<dbReference type="AlphaFoldDB" id="A0A956M4N7"/>
<proteinExistence type="predicted"/>
<evidence type="ECO:0000259" key="2">
    <source>
        <dbReference type="Pfam" id="PF12770"/>
    </source>
</evidence>
<evidence type="ECO:0000256" key="1">
    <source>
        <dbReference type="SAM" id="MobiDB-lite"/>
    </source>
</evidence>
<name>A0A956M4N7_UNCEI</name>
<organism evidence="3 4">
    <name type="scientific">Eiseniibacteriota bacterium</name>
    <dbReference type="NCBI Taxonomy" id="2212470"/>
    <lineage>
        <taxon>Bacteria</taxon>
        <taxon>Candidatus Eiseniibacteriota</taxon>
    </lineage>
</organism>
<feature type="non-terminal residue" evidence="3">
    <location>
        <position position="618"/>
    </location>
</feature>
<feature type="region of interest" description="Disordered" evidence="1">
    <location>
        <begin position="534"/>
        <end position="566"/>
    </location>
</feature>
<dbReference type="Pfam" id="PF13374">
    <property type="entry name" value="TPR_10"/>
    <property type="match status" value="1"/>
</dbReference>
<dbReference type="SUPFAM" id="SSF48452">
    <property type="entry name" value="TPR-like"/>
    <property type="match status" value="1"/>
</dbReference>
<gene>
    <name evidence="3" type="ORF">KC729_20330</name>
</gene>
<dbReference type="EMBL" id="JAGQHR010000958">
    <property type="protein sequence ID" value="MCA9730042.1"/>
    <property type="molecule type" value="Genomic_DNA"/>
</dbReference>
<sequence>YRAAYAVAFKTFGEDHWQTVRNLTDLARFLIARGDPTGILLLERATVAASRHRESHPEGFVGCLRAQVLLHERREDWATAHLVAETGYKATLGKPGQIADAGYFAIKLAHILIESSDLPEAAAFLEEGCRLHEEKLGADHDAAAYHDQLRARLAWAQGDTEAAETILRRGLGRVRDTWGYVLHLTLRYDLADLLQERGRVAEALGVLQEAVVHFETYRRQVRPGVARATALAEPYARLTLAQLDLGHFEEAWVSKEKMTGRSILELLAAATPTRDVGRADTETPATSSTDEDSATVTEQRLTMELARLETQIEVAVDAVTKSRLTLRKLDLEAERADLHRRTTPLISAIDEVATVEQLQAALAPDAAVLSWVEARHGGPTRTRKGWGCVVRARGPAHWVPLPDGIDDRGYATAAELRDRLREEAHRPLGPAHEDEIDILCRSVWDFWLAPLDPLLTGIDQLIVVPSRSLYGLPLEVLLDSRGARLLERFGISYSPSCTAFVRLQERSYPSRFERALFVGDPPFREAHARAMAAETVATTRPSTASDDERANEANEEESEPVLRTADPTQRLGFDRLPRLPGTRDEIQTAARAFPDATVLLGTEAQAAELARRAASDQL</sequence>
<comment type="caution">
    <text evidence="3">The sequence shown here is derived from an EMBL/GenBank/DDBJ whole genome shotgun (WGS) entry which is preliminary data.</text>
</comment>
<reference evidence="3" key="1">
    <citation type="submission" date="2020-04" db="EMBL/GenBank/DDBJ databases">
        <authorList>
            <person name="Zhang T."/>
        </authorList>
    </citation>
    <scope>NUCLEOTIDE SEQUENCE</scope>
    <source>
        <strain evidence="3">HKST-UBA01</strain>
    </source>
</reference>
<accession>A0A956M4N7</accession>